<gene>
    <name evidence="1" type="ORF">GOAMR_68_00040</name>
</gene>
<comment type="caution">
    <text evidence="1">The sequence shown here is derived from an EMBL/GenBank/DDBJ whole genome shotgun (WGS) entry which is preliminary data.</text>
</comment>
<sequence length="105" mass="11709">MRTCTSFRHSKWTHRQDYVYTQKPYRIAFPNGSTIPFREADATSDMIPGGGSVTIHVQRAAQRYQRYMSEGLRLTARDETPGRATRASGMTAGVGIGDYASTMSL</sequence>
<reference evidence="1 2" key="1">
    <citation type="submission" date="2011-11" db="EMBL/GenBank/DDBJ databases">
        <title>Whole genome shotgun sequence of Gordonia amarae NBRC 15530.</title>
        <authorList>
            <person name="Takarada H."/>
            <person name="Hosoyama A."/>
            <person name="Tsuchikane K."/>
            <person name="Katsumata H."/>
            <person name="Yamazaki S."/>
            <person name="Fujita N."/>
        </authorList>
    </citation>
    <scope>NUCLEOTIDE SEQUENCE [LARGE SCALE GENOMIC DNA]</scope>
    <source>
        <strain evidence="1 2">NBRC 15530</strain>
    </source>
</reference>
<dbReference type="EMBL" id="BAED01000068">
    <property type="protein sequence ID" value="GAB07449.1"/>
    <property type="molecule type" value="Genomic_DNA"/>
</dbReference>
<accession>G7GV24</accession>
<keyword evidence="2" id="KW-1185">Reference proteome</keyword>
<dbReference type="AlphaFoldDB" id="G7GV24"/>
<name>G7GV24_9ACTN</name>
<dbReference type="Proteomes" id="UP000006023">
    <property type="component" value="Unassembled WGS sequence"/>
</dbReference>
<evidence type="ECO:0000313" key="1">
    <source>
        <dbReference type="EMBL" id="GAB07449.1"/>
    </source>
</evidence>
<organism evidence="1 2">
    <name type="scientific">Gordonia amarae NBRC 15530</name>
    <dbReference type="NCBI Taxonomy" id="1075090"/>
    <lineage>
        <taxon>Bacteria</taxon>
        <taxon>Bacillati</taxon>
        <taxon>Actinomycetota</taxon>
        <taxon>Actinomycetes</taxon>
        <taxon>Mycobacteriales</taxon>
        <taxon>Gordoniaceae</taxon>
        <taxon>Gordonia</taxon>
    </lineage>
</organism>
<evidence type="ECO:0000313" key="2">
    <source>
        <dbReference type="Proteomes" id="UP000006023"/>
    </source>
</evidence>
<protein>
    <submittedName>
        <fullName evidence="1">Uncharacterized protein</fullName>
    </submittedName>
</protein>
<proteinExistence type="predicted"/>
<dbReference type="STRING" id="1075090.GOAMR_68_00040"/>